<keyword evidence="4" id="KW-1185">Reference proteome</keyword>
<gene>
    <name evidence="3" type="ORF">DBV15_11720</name>
</gene>
<accession>A0A4V3SB63</accession>
<sequence>MLQLKPEIRKNPNLLEWAIRGVAHRKVDELLAGLRLLHGSLPKTHKTLLQTPRRVELQRNGEGLMWYKGIITNLNQRVTDERKCTIYHVWHGLGKPDSINAFLADFIQEVDELALNGYNFHGSRFPFKIRNYILDTVARQYVKCISNHNSTYACEKCTVRGARFRNREIFLDLNAPLRTDESFRRKDQPDHHDGDSPLEAMRSDNNGMVSQFRLDPMHLLFEGAFKRWVQYLCGSQAITYGKISRLACFNYSVVEFVSDPGNDEEEYLVEVVPTK</sequence>
<evidence type="ECO:0000259" key="2">
    <source>
        <dbReference type="PROSITE" id="PS50072"/>
    </source>
</evidence>
<feature type="compositionally biased region" description="Basic and acidic residues" evidence="1">
    <location>
        <begin position="182"/>
        <end position="195"/>
    </location>
</feature>
<comment type="caution">
    <text evidence="3">The sequence shown here is derived from an EMBL/GenBank/DDBJ whole genome shotgun (WGS) entry which is preliminary data.</text>
</comment>
<dbReference type="AlphaFoldDB" id="A0A4V3SB63"/>
<feature type="region of interest" description="Disordered" evidence="1">
    <location>
        <begin position="182"/>
        <end position="202"/>
    </location>
</feature>
<dbReference type="GO" id="GO:0003755">
    <property type="term" value="F:peptidyl-prolyl cis-trans isomerase activity"/>
    <property type="evidence" value="ECO:0007669"/>
    <property type="project" value="InterPro"/>
</dbReference>
<dbReference type="PANTHER" id="PTHR33053">
    <property type="entry name" value="PROTEIN, PUTATIVE-RELATED"/>
    <property type="match status" value="1"/>
</dbReference>
<organism evidence="3 4">
    <name type="scientific">Temnothorax longispinosus</name>
    <dbReference type="NCBI Taxonomy" id="300112"/>
    <lineage>
        <taxon>Eukaryota</taxon>
        <taxon>Metazoa</taxon>
        <taxon>Ecdysozoa</taxon>
        <taxon>Arthropoda</taxon>
        <taxon>Hexapoda</taxon>
        <taxon>Insecta</taxon>
        <taxon>Pterygota</taxon>
        <taxon>Neoptera</taxon>
        <taxon>Endopterygota</taxon>
        <taxon>Hymenoptera</taxon>
        <taxon>Apocrita</taxon>
        <taxon>Aculeata</taxon>
        <taxon>Formicoidea</taxon>
        <taxon>Formicidae</taxon>
        <taxon>Myrmicinae</taxon>
        <taxon>Temnothorax</taxon>
    </lineage>
</organism>
<evidence type="ECO:0000313" key="4">
    <source>
        <dbReference type="Proteomes" id="UP000310200"/>
    </source>
</evidence>
<evidence type="ECO:0000256" key="1">
    <source>
        <dbReference type="SAM" id="MobiDB-lite"/>
    </source>
</evidence>
<evidence type="ECO:0000313" key="3">
    <source>
        <dbReference type="EMBL" id="TGZ51624.1"/>
    </source>
</evidence>
<feature type="domain" description="PPIase cyclophilin-type" evidence="2">
    <location>
        <begin position="96"/>
        <end position="275"/>
    </location>
</feature>
<reference evidence="3 4" key="1">
    <citation type="journal article" date="2019" name="Philos. Trans. R. Soc. Lond., B, Biol. Sci.">
        <title>Ant behaviour and brain gene expression of defending hosts depend on the ecological success of the intruding social parasite.</title>
        <authorList>
            <person name="Kaur R."/>
            <person name="Stoldt M."/>
            <person name="Jongepier E."/>
            <person name="Feldmeyer B."/>
            <person name="Menzel F."/>
            <person name="Bornberg-Bauer E."/>
            <person name="Foitzik S."/>
        </authorList>
    </citation>
    <scope>NUCLEOTIDE SEQUENCE [LARGE SCALE GENOMIC DNA]</scope>
    <source>
        <tissue evidence="3">Whole body</tissue>
    </source>
</reference>
<protein>
    <recommendedName>
        <fullName evidence="2">PPIase cyclophilin-type domain-containing protein</fullName>
    </recommendedName>
</protein>
<dbReference type="PANTHER" id="PTHR33053:SF9">
    <property type="entry name" value="AGAP000105-PA"/>
    <property type="match status" value="1"/>
</dbReference>
<dbReference type="InterPro" id="IPR002130">
    <property type="entry name" value="Cyclophilin-type_PPIase_dom"/>
</dbReference>
<dbReference type="EMBL" id="QBLH01001542">
    <property type="protein sequence ID" value="TGZ51624.1"/>
    <property type="molecule type" value="Genomic_DNA"/>
</dbReference>
<dbReference type="Proteomes" id="UP000310200">
    <property type="component" value="Unassembled WGS sequence"/>
</dbReference>
<dbReference type="PROSITE" id="PS50072">
    <property type="entry name" value="CSA_PPIASE_2"/>
    <property type="match status" value="1"/>
</dbReference>
<name>A0A4V3SB63_9HYME</name>
<proteinExistence type="predicted"/>